<keyword evidence="9" id="KW-0961">Cell wall biogenesis/degradation</keyword>
<feature type="domain" description="Glycosyl transferase family 28 C-terminal" evidence="12">
    <location>
        <begin position="193"/>
        <end position="354"/>
    </location>
</feature>
<keyword evidence="2" id="KW-0132">Cell division</keyword>
<evidence type="ECO:0000313" key="13">
    <source>
        <dbReference type="EMBL" id="SVA69695.1"/>
    </source>
</evidence>
<keyword evidence="4" id="KW-0808">Transferase</keyword>
<dbReference type="GO" id="GO:0005975">
    <property type="term" value="P:carbohydrate metabolic process"/>
    <property type="evidence" value="ECO:0007669"/>
    <property type="project" value="InterPro"/>
</dbReference>
<evidence type="ECO:0000256" key="1">
    <source>
        <dbReference type="ARBA" id="ARBA00022475"/>
    </source>
</evidence>
<evidence type="ECO:0000259" key="12">
    <source>
        <dbReference type="Pfam" id="PF04101"/>
    </source>
</evidence>
<dbReference type="PANTHER" id="PTHR21015:SF22">
    <property type="entry name" value="GLYCOSYLTRANSFERASE"/>
    <property type="match status" value="1"/>
</dbReference>
<keyword evidence="10" id="KW-0812">Transmembrane</keyword>
<keyword evidence="10" id="KW-1133">Transmembrane helix</keyword>
<dbReference type="InterPro" id="IPR004276">
    <property type="entry name" value="GlycoTrans_28_N"/>
</dbReference>
<evidence type="ECO:0000256" key="9">
    <source>
        <dbReference type="ARBA" id="ARBA00023316"/>
    </source>
</evidence>
<feature type="domain" description="Glycosyltransferase family 28 N-terminal" evidence="11">
    <location>
        <begin position="6"/>
        <end position="145"/>
    </location>
</feature>
<evidence type="ECO:0000259" key="11">
    <source>
        <dbReference type="Pfam" id="PF03033"/>
    </source>
</evidence>
<keyword evidence="3" id="KW-0328">Glycosyltransferase</keyword>
<dbReference type="GO" id="GO:0071555">
    <property type="term" value="P:cell wall organization"/>
    <property type="evidence" value="ECO:0007669"/>
    <property type="project" value="UniProtKB-KW"/>
</dbReference>
<reference evidence="13" key="1">
    <citation type="submission" date="2018-05" db="EMBL/GenBank/DDBJ databases">
        <authorList>
            <person name="Lanie J.A."/>
            <person name="Ng W.-L."/>
            <person name="Kazmierczak K.M."/>
            <person name="Andrzejewski T.M."/>
            <person name="Davidsen T.M."/>
            <person name="Wayne K.J."/>
            <person name="Tettelin H."/>
            <person name="Glass J.I."/>
            <person name="Rusch D."/>
            <person name="Podicherti R."/>
            <person name="Tsui H.-C.T."/>
            <person name="Winkler M.E."/>
        </authorList>
    </citation>
    <scope>NUCLEOTIDE SEQUENCE</scope>
</reference>
<keyword evidence="1" id="KW-1003">Cell membrane</keyword>
<dbReference type="EMBL" id="UINC01016804">
    <property type="protein sequence ID" value="SVA69695.1"/>
    <property type="molecule type" value="Genomic_DNA"/>
</dbReference>
<evidence type="ECO:0000256" key="5">
    <source>
        <dbReference type="ARBA" id="ARBA00022960"/>
    </source>
</evidence>
<keyword evidence="8" id="KW-0131">Cell cycle</keyword>
<dbReference type="GO" id="GO:0008360">
    <property type="term" value="P:regulation of cell shape"/>
    <property type="evidence" value="ECO:0007669"/>
    <property type="project" value="UniProtKB-KW"/>
</dbReference>
<dbReference type="CDD" id="cd03785">
    <property type="entry name" value="GT28_MurG"/>
    <property type="match status" value="1"/>
</dbReference>
<dbReference type="GO" id="GO:0050511">
    <property type="term" value="F:undecaprenyldiphospho-muramoylpentapeptide beta-N-acetylglucosaminyltransferase activity"/>
    <property type="evidence" value="ECO:0007669"/>
    <property type="project" value="InterPro"/>
</dbReference>
<organism evidence="13">
    <name type="scientific">marine metagenome</name>
    <dbReference type="NCBI Taxonomy" id="408172"/>
    <lineage>
        <taxon>unclassified sequences</taxon>
        <taxon>metagenomes</taxon>
        <taxon>ecological metagenomes</taxon>
    </lineage>
</organism>
<evidence type="ECO:0000256" key="3">
    <source>
        <dbReference type="ARBA" id="ARBA00022676"/>
    </source>
</evidence>
<dbReference type="InterPro" id="IPR007235">
    <property type="entry name" value="Glyco_trans_28_C"/>
</dbReference>
<evidence type="ECO:0000256" key="2">
    <source>
        <dbReference type="ARBA" id="ARBA00022618"/>
    </source>
</evidence>
<sequence>MRRNKFIISGGGTGGHIFPAISIADELKFRFSQSDLLFVGARDRMEMIKVPAHGYKIKGLWISGLKRKFSFSTLLFPLKLIYSLFHSLLIILKFKPEVVIGTGGFASGPIVFIATVLRIPTLIQEQNSYPGITNRMLSRSVNKICVSYSDLDKYFPASKIKLTGNPIRNNISNAEENYDKGIKFYDLDINRKTLLIIGGSQGSREINKHVYNCIDFFNYLNIQVIWQCGKIYYNQYEKLVTSDNIKLYSFLERIDLAFSVSDYIVSRAGAGSISELCVVGKPVIFIPSPNVAEDHQTKNANSLVARDAAILIQEEDLETMFKKMIKELNSSRDLQYKLSKNIKSLAFENATRDIADEIEKLIK</sequence>
<keyword evidence="7 10" id="KW-0472">Membrane</keyword>
<evidence type="ECO:0000256" key="6">
    <source>
        <dbReference type="ARBA" id="ARBA00022984"/>
    </source>
</evidence>
<evidence type="ECO:0000256" key="4">
    <source>
        <dbReference type="ARBA" id="ARBA00022679"/>
    </source>
</evidence>
<gene>
    <name evidence="13" type="ORF">METZ01_LOCUS122549</name>
</gene>
<feature type="transmembrane region" description="Helical" evidence="10">
    <location>
        <begin position="74"/>
        <end position="92"/>
    </location>
</feature>
<dbReference type="GO" id="GO:0009252">
    <property type="term" value="P:peptidoglycan biosynthetic process"/>
    <property type="evidence" value="ECO:0007669"/>
    <property type="project" value="UniProtKB-KW"/>
</dbReference>
<dbReference type="GO" id="GO:0051301">
    <property type="term" value="P:cell division"/>
    <property type="evidence" value="ECO:0007669"/>
    <property type="project" value="UniProtKB-KW"/>
</dbReference>
<proteinExistence type="inferred from homology"/>
<dbReference type="AlphaFoldDB" id="A0A381XYA6"/>
<dbReference type="Gene3D" id="3.40.50.2000">
    <property type="entry name" value="Glycogen Phosphorylase B"/>
    <property type="match status" value="2"/>
</dbReference>
<name>A0A381XYA6_9ZZZZ</name>
<keyword evidence="5" id="KW-0133">Cell shape</keyword>
<protein>
    <recommendedName>
        <fullName evidence="14">Glycosyl transferase family 28 C-terminal domain-containing protein</fullName>
    </recommendedName>
</protein>
<evidence type="ECO:0000256" key="10">
    <source>
        <dbReference type="SAM" id="Phobius"/>
    </source>
</evidence>
<dbReference type="NCBIfam" id="TIGR01133">
    <property type="entry name" value="murG"/>
    <property type="match status" value="1"/>
</dbReference>
<feature type="transmembrane region" description="Helical" evidence="10">
    <location>
        <begin position="98"/>
        <end position="117"/>
    </location>
</feature>
<evidence type="ECO:0000256" key="7">
    <source>
        <dbReference type="ARBA" id="ARBA00023136"/>
    </source>
</evidence>
<dbReference type="Pfam" id="PF03033">
    <property type="entry name" value="Glyco_transf_28"/>
    <property type="match status" value="1"/>
</dbReference>
<accession>A0A381XYA6</accession>
<dbReference type="InterPro" id="IPR006009">
    <property type="entry name" value="GlcNAc_MurG"/>
</dbReference>
<keyword evidence="6" id="KW-0573">Peptidoglycan synthesis</keyword>
<evidence type="ECO:0008006" key="14">
    <source>
        <dbReference type="Google" id="ProtNLM"/>
    </source>
</evidence>
<dbReference type="Pfam" id="PF04101">
    <property type="entry name" value="Glyco_tran_28_C"/>
    <property type="match status" value="1"/>
</dbReference>
<evidence type="ECO:0000256" key="8">
    <source>
        <dbReference type="ARBA" id="ARBA00023306"/>
    </source>
</evidence>
<dbReference type="HAMAP" id="MF_00033">
    <property type="entry name" value="MurG"/>
    <property type="match status" value="1"/>
</dbReference>
<dbReference type="PANTHER" id="PTHR21015">
    <property type="entry name" value="UDP-N-ACETYLGLUCOSAMINE--N-ACETYLMURAMYL-(PENTAPEPTIDE) PYROPHOSPHORYL-UNDECAPRENOL N-ACETYLGLUCOSAMINE TRANSFERASE 1"/>
    <property type="match status" value="1"/>
</dbReference>
<dbReference type="SUPFAM" id="SSF53756">
    <property type="entry name" value="UDP-Glycosyltransferase/glycogen phosphorylase"/>
    <property type="match status" value="1"/>
</dbReference>